<keyword evidence="3" id="KW-1185">Reference proteome</keyword>
<dbReference type="AlphaFoldDB" id="A0A4Y2F8V7"/>
<accession>A0A4Y2F8V7</accession>
<feature type="compositionally biased region" description="Gly residues" evidence="1">
    <location>
        <begin position="100"/>
        <end position="109"/>
    </location>
</feature>
<evidence type="ECO:0000256" key="1">
    <source>
        <dbReference type="SAM" id="MobiDB-lite"/>
    </source>
</evidence>
<evidence type="ECO:0000313" key="3">
    <source>
        <dbReference type="Proteomes" id="UP000499080"/>
    </source>
</evidence>
<gene>
    <name evidence="2" type="ORF">AVEN_9959_1</name>
</gene>
<name>A0A4Y2F8V7_ARAVE</name>
<protein>
    <submittedName>
        <fullName evidence="2">Uncharacterized protein</fullName>
    </submittedName>
</protein>
<proteinExistence type="predicted"/>
<organism evidence="2 3">
    <name type="scientific">Araneus ventricosus</name>
    <name type="common">Orbweaver spider</name>
    <name type="synonym">Epeira ventricosa</name>
    <dbReference type="NCBI Taxonomy" id="182803"/>
    <lineage>
        <taxon>Eukaryota</taxon>
        <taxon>Metazoa</taxon>
        <taxon>Ecdysozoa</taxon>
        <taxon>Arthropoda</taxon>
        <taxon>Chelicerata</taxon>
        <taxon>Arachnida</taxon>
        <taxon>Araneae</taxon>
        <taxon>Araneomorphae</taxon>
        <taxon>Entelegynae</taxon>
        <taxon>Araneoidea</taxon>
        <taxon>Araneidae</taxon>
        <taxon>Araneus</taxon>
    </lineage>
</organism>
<reference evidence="2 3" key="1">
    <citation type="journal article" date="2019" name="Sci. Rep.">
        <title>Orb-weaving spider Araneus ventricosus genome elucidates the spidroin gene catalogue.</title>
        <authorList>
            <person name="Kono N."/>
            <person name="Nakamura H."/>
            <person name="Ohtoshi R."/>
            <person name="Moran D.A.P."/>
            <person name="Shinohara A."/>
            <person name="Yoshida Y."/>
            <person name="Fujiwara M."/>
            <person name="Mori M."/>
            <person name="Tomita M."/>
            <person name="Arakawa K."/>
        </authorList>
    </citation>
    <scope>NUCLEOTIDE SEQUENCE [LARGE SCALE GENOMIC DNA]</scope>
</reference>
<sequence>MILYCHRKPTTVLKFKAVARLEVAHRYHTNHSRGIHHLLQPPASILPGTKVSGTLEQQASFAKQEKEHFGESRSLLSEGGTRSGIAHPQPDKFSSPSSGEIGGGVGEQGGRQIPIDSGMLRVSSSTIESVREK</sequence>
<dbReference type="EMBL" id="BGPR01000847">
    <property type="protein sequence ID" value="GBM37671.1"/>
    <property type="molecule type" value="Genomic_DNA"/>
</dbReference>
<comment type="caution">
    <text evidence="2">The sequence shown here is derived from an EMBL/GenBank/DDBJ whole genome shotgun (WGS) entry which is preliminary data.</text>
</comment>
<dbReference type="Proteomes" id="UP000499080">
    <property type="component" value="Unassembled WGS sequence"/>
</dbReference>
<feature type="compositionally biased region" description="Polar residues" evidence="1">
    <location>
        <begin position="122"/>
        <end position="133"/>
    </location>
</feature>
<evidence type="ECO:0000313" key="2">
    <source>
        <dbReference type="EMBL" id="GBM37671.1"/>
    </source>
</evidence>
<feature type="region of interest" description="Disordered" evidence="1">
    <location>
        <begin position="64"/>
        <end position="133"/>
    </location>
</feature>